<dbReference type="Proteomes" id="UP000183053">
    <property type="component" value="Unassembled WGS sequence"/>
</dbReference>
<sequence>MLTEIAGIPSHPLLVHGAVVLVPLAALALALAAWWPAARARLGVGLPVLALVATGACLLAKLSGEQLEQRPSMEGIRTEIAAHATQGNATFYWSLGLLLFAVLVWAGSSPLVAARFPGATVLSGRGGSVALGVLATATVVACLWGTVAAGHSGATMVWSGI</sequence>
<dbReference type="OrthoDB" id="4774108at2"/>
<evidence type="ECO:0000256" key="1">
    <source>
        <dbReference type="SAM" id="Phobius"/>
    </source>
</evidence>
<keyword evidence="1" id="KW-0472">Membrane</keyword>
<evidence type="ECO:0000313" key="3">
    <source>
        <dbReference type="Proteomes" id="UP000183053"/>
    </source>
</evidence>
<name>A0A1H1F2U4_9ACTN</name>
<feature type="transmembrane region" description="Helical" evidence="1">
    <location>
        <begin position="13"/>
        <end position="35"/>
    </location>
</feature>
<evidence type="ECO:0000313" key="2">
    <source>
        <dbReference type="EMBL" id="SDQ95302.1"/>
    </source>
</evidence>
<keyword evidence="1" id="KW-1133">Transmembrane helix</keyword>
<proteinExistence type="predicted"/>
<dbReference type="AlphaFoldDB" id="A0A1H1F2U4"/>
<dbReference type="EMBL" id="FNLF01000002">
    <property type="protein sequence ID" value="SDQ95302.1"/>
    <property type="molecule type" value="Genomic_DNA"/>
</dbReference>
<dbReference type="RefSeq" id="WP_068565190.1">
    <property type="nucleotide sequence ID" value="NZ_FNLF01000002.1"/>
</dbReference>
<feature type="transmembrane region" description="Helical" evidence="1">
    <location>
        <begin position="126"/>
        <end position="147"/>
    </location>
</feature>
<dbReference type="STRING" id="47312.SAMN04489765_2487"/>
<organism evidence="2 3">
    <name type="scientific">Tsukamurella pulmonis</name>
    <dbReference type="NCBI Taxonomy" id="47312"/>
    <lineage>
        <taxon>Bacteria</taxon>
        <taxon>Bacillati</taxon>
        <taxon>Actinomycetota</taxon>
        <taxon>Actinomycetes</taxon>
        <taxon>Mycobacteriales</taxon>
        <taxon>Tsukamurellaceae</taxon>
        <taxon>Tsukamurella</taxon>
    </lineage>
</organism>
<accession>A0A1H1F2U4</accession>
<keyword evidence="3" id="KW-1185">Reference proteome</keyword>
<feature type="transmembrane region" description="Helical" evidence="1">
    <location>
        <begin position="91"/>
        <end position="114"/>
    </location>
</feature>
<keyword evidence="1" id="KW-0812">Transmembrane</keyword>
<protein>
    <submittedName>
        <fullName evidence="2">Uncharacterized protein</fullName>
    </submittedName>
</protein>
<gene>
    <name evidence="2" type="ORF">SAMN04489765_2487</name>
</gene>
<feature type="transmembrane region" description="Helical" evidence="1">
    <location>
        <begin position="42"/>
        <end position="63"/>
    </location>
</feature>
<reference evidence="3" key="1">
    <citation type="submission" date="2016-10" db="EMBL/GenBank/DDBJ databases">
        <authorList>
            <person name="Varghese N."/>
            <person name="Submissions S."/>
        </authorList>
    </citation>
    <scope>NUCLEOTIDE SEQUENCE [LARGE SCALE GENOMIC DNA]</scope>
    <source>
        <strain evidence="3">DSM 44142</strain>
    </source>
</reference>